<keyword evidence="6" id="KW-1185">Reference proteome</keyword>
<dbReference type="Pfam" id="PF03992">
    <property type="entry name" value="ABM"/>
    <property type="match status" value="1"/>
</dbReference>
<dbReference type="EMBL" id="MRBO01000255">
    <property type="protein sequence ID" value="KAB2585976.1"/>
    <property type="molecule type" value="Genomic_DNA"/>
</dbReference>
<dbReference type="Gene3D" id="3.30.70.100">
    <property type="match status" value="1"/>
</dbReference>
<dbReference type="PANTHER" id="PTHR33336">
    <property type="entry name" value="QUINOL MONOOXYGENASE YGIN-RELATED"/>
    <property type="match status" value="1"/>
</dbReference>
<dbReference type="GO" id="GO:0004497">
    <property type="term" value="F:monooxygenase activity"/>
    <property type="evidence" value="ECO:0007669"/>
    <property type="project" value="UniProtKB-KW"/>
</dbReference>
<dbReference type="Proteomes" id="UP001230933">
    <property type="component" value="Chromosome"/>
</dbReference>
<dbReference type="InterPro" id="IPR007138">
    <property type="entry name" value="ABM_dom"/>
</dbReference>
<organism evidence="3 6">
    <name type="scientific">Rhodococcus erythropolis</name>
    <name type="common">Arthrobacter picolinophilus</name>
    <dbReference type="NCBI Taxonomy" id="1833"/>
    <lineage>
        <taxon>Bacteria</taxon>
        <taxon>Bacillati</taxon>
        <taxon>Actinomycetota</taxon>
        <taxon>Actinomycetes</taxon>
        <taxon>Mycobacteriales</taxon>
        <taxon>Nocardiaceae</taxon>
        <taxon>Rhodococcus</taxon>
        <taxon>Rhodococcus erythropolis group</taxon>
    </lineage>
</organism>
<evidence type="ECO:0000313" key="5">
    <source>
        <dbReference type="Proteomes" id="UP000325576"/>
    </source>
</evidence>
<reference evidence="4" key="3">
    <citation type="submission" date="2023-08" db="EMBL/GenBank/DDBJ databases">
        <title>Isolation and Characterization of Rhodococcus erythropolis MGMM8.</title>
        <authorList>
            <person name="Diabankana R.G.C."/>
            <person name="Afordoanyi D.M."/>
            <person name="Validov S.Z."/>
        </authorList>
    </citation>
    <scope>NUCLEOTIDE SEQUENCE</scope>
    <source>
        <strain evidence="4">MGMM8</strain>
    </source>
</reference>
<evidence type="ECO:0000259" key="1">
    <source>
        <dbReference type="PROSITE" id="PS51725"/>
    </source>
</evidence>
<accession>A0A0C3A5T6</accession>
<dbReference type="GeneID" id="57484655"/>
<proteinExistence type="predicted"/>
<dbReference type="InterPro" id="IPR011008">
    <property type="entry name" value="Dimeric_a/b-barrel"/>
</dbReference>
<feature type="domain" description="ABM" evidence="1">
    <location>
        <begin position="2"/>
        <end position="92"/>
    </location>
</feature>
<keyword evidence="4" id="KW-0560">Oxidoreductase</keyword>
<dbReference type="EC" id="1.-.-.-" evidence="4"/>
<protein>
    <submittedName>
        <fullName evidence="3">Antibiotic biosynthesis monooxygenase</fullName>
    </submittedName>
    <submittedName>
        <fullName evidence="4">Quinol monooxygenase</fullName>
        <ecNumber evidence="4">1.-.-.-</ecNumber>
    </submittedName>
</protein>
<dbReference type="KEGG" id="reb:XU06_26460"/>
<dbReference type="AlphaFoldDB" id="A0A0C3A5T6"/>
<sequence length="95" mass="10297">MIAVIADITVKDGSGEQFEAVIAELAEKVRTEEPGTVLYQLIRSKTDANSYKFMELYQDGAAIKAHGTSEHFQAAGKAMAPFLAGAPQIEYFDAL</sequence>
<dbReference type="Proteomes" id="UP000627573">
    <property type="component" value="Unassembled WGS sequence"/>
</dbReference>
<dbReference type="Proteomes" id="UP000325576">
    <property type="component" value="Unassembled WGS sequence"/>
</dbReference>
<evidence type="ECO:0000313" key="2">
    <source>
        <dbReference type="EMBL" id="KAB2585976.1"/>
    </source>
</evidence>
<evidence type="ECO:0000313" key="4">
    <source>
        <dbReference type="EMBL" id="WGV49131.1"/>
    </source>
</evidence>
<name>A0A0C3A5T6_RHOER</name>
<evidence type="ECO:0000313" key="3">
    <source>
        <dbReference type="EMBL" id="MBH5145490.1"/>
    </source>
</evidence>
<evidence type="ECO:0000313" key="6">
    <source>
        <dbReference type="Proteomes" id="UP000627573"/>
    </source>
</evidence>
<dbReference type="InterPro" id="IPR050744">
    <property type="entry name" value="AI-2_Isomerase_LsrG"/>
</dbReference>
<dbReference type="RefSeq" id="WP_019745706.1">
    <property type="nucleotide sequence ID" value="NZ_BHXB01000001.1"/>
</dbReference>
<dbReference type="SUPFAM" id="SSF54909">
    <property type="entry name" value="Dimeric alpha+beta barrel"/>
    <property type="match status" value="1"/>
</dbReference>
<dbReference type="PANTHER" id="PTHR33336:SF15">
    <property type="entry name" value="ABM DOMAIN-CONTAINING PROTEIN"/>
    <property type="match status" value="1"/>
</dbReference>
<keyword evidence="3" id="KW-0503">Monooxygenase</keyword>
<reference evidence="3 6" key="2">
    <citation type="submission" date="2020-12" db="EMBL/GenBank/DDBJ databases">
        <title>Draft genome sequence of furan degrading bacterial strain FUR100.</title>
        <authorList>
            <person name="Woiski C."/>
        </authorList>
    </citation>
    <scope>NUCLEOTIDE SEQUENCE [LARGE SCALE GENOMIC DNA]</scope>
    <source>
        <strain evidence="3 6">FUR100</strain>
    </source>
</reference>
<reference evidence="2 5" key="1">
    <citation type="journal article" date="2017" name="Poromechanics V (2013)">
        <title>Genomic Characterization of the Arsenic-Tolerant Actinobacterium, &lt;i&gt;Rhodococcus erythropolis&lt;/i&gt; S43.</title>
        <authorList>
            <person name="Retamal-Morales G."/>
            <person name="Mehnert M."/>
            <person name="Schwabe R."/>
            <person name="Tischler D."/>
            <person name="Schloemann M."/>
            <person name="Levican G.J."/>
        </authorList>
    </citation>
    <scope>NUCLEOTIDE SEQUENCE [LARGE SCALE GENOMIC DNA]</scope>
    <source>
        <strain evidence="2 5">S43</strain>
    </source>
</reference>
<dbReference type="EMBL" id="JAECSB010000079">
    <property type="protein sequence ID" value="MBH5145490.1"/>
    <property type="molecule type" value="Genomic_DNA"/>
</dbReference>
<dbReference type="PROSITE" id="PS51725">
    <property type="entry name" value="ABM"/>
    <property type="match status" value="1"/>
</dbReference>
<gene>
    <name evidence="2" type="ORF">BS297_07655</name>
    <name evidence="3" type="ORF">I3517_23105</name>
    <name evidence="4" type="ORF">QIE55_26970</name>
</gene>
<dbReference type="EMBL" id="CP124545">
    <property type="protein sequence ID" value="WGV49131.1"/>
    <property type="molecule type" value="Genomic_DNA"/>
</dbReference>